<dbReference type="EMBL" id="JANJQO010000101">
    <property type="protein sequence ID" value="KAJ2981977.1"/>
    <property type="molecule type" value="Genomic_DNA"/>
</dbReference>
<protein>
    <submittedName>
        <fullName evidence="1">Uncharacterized protein</fullName>
    </submittedName>
</protein>
<comment type="caution">
    <text evidence="1">The sequence shown here is derived from an EMBL/GenBank/DDBJ whole genome shotgun (WGS) entry which is preliminary data.</text>
</comment>
<name>A0ACC1NST1_9HYPO</name>
<gene>
    <name evidence="1" type="ORF">NQ176_g1701</name>
</gene>
<evidence type="ECO:0000313" key="1">
    <source>
        <dbReference type="EMBL" id="KAJ2981977.1"/>
    </source>
</evidence>
<evidence type="ECO:0000313" key="2">
    <source>
        <dbReference type="Proteomes" id="UP001143910"/>
    </source>
</evidence>
<accession>A0ACC1NST1</accession>
<reference evidence="1" key="1">
    <citation type="submission" date="2022-08" db="EMBL/GenBank/DDBJ databases">
        <title>Genome Sequence of Lecanicillium fungicola.</title>
        <authorList>
            <person name="Buettner E."/>
        </authorList>
    </citation>
    <scope>NUCLEOTIDE SEQUENCE</scope>
    <source>
        <strain evidence="1">Babe33</strain>
    </source>
</reference>
<organism evidence="1 2">
    <name type="scientific">Zarea fungicola</name>
    <dbReference type="NCBI Taxonomy" id="93591"/>
    <lineage>
        <taxon>Eukaryota</taxon>
        <taxon>Fungi</taxon>
        <taxon>Dikarya</taxon>
        <taxon>Ascomycota</taxon>
        <taxon>Pezizomycotina</taxon>
        <taxon>Sordariomycetes</taxon>
        <taxon>Hypocreomycetidae</taxon>
        <taxon>Hypocreales</taxon>
        <taxon>Cordycipitaceae</taxon>
        <taxon>Zarea</taxon>
    </lineage>
</organism>
<sequence length="589" mass="66735">MIEISDLTMKAAEQTLAEIFARLRLLETAKAISSSGTCSRSEWKTQFGTLSDHIKTIGQVTCGMYDQLMADGEANIGRANIAKTLNKARKLLGKDHSDVMGLSILYGSTLPCVDDKRYFSALEIHLQRLQEPYTEYSQHLFSCCYQLHQIYYNKKNACKTLEYAKKLLQLQLAPSRTTKALTTLALARTLVLQGKPGPAINLALHIMNELLTLEDWESTQVETLAYATHIAGMYIGKTSESKKSMTWTDAAHRVMRLHHGQRSRKFILMLWISYSSEISPCQNLLDDDVHIPSRDLEEWIKNMHDLWQTMVRLQHNYADDAGVMWMNLQAKLYSTTPGSAHDPLAQERLQLDMESWCSTQSTMASLNEEYDARWTRQIQHMQEYAPTILNTKGRMIDQLLARGEKELALQKLEYTLGVAVSTLGVHPASVELYIRSVLFHRLPDVCTRLIQVESHLMVFGDGSCPNLKTCRGLLSSSFLKEKTAKNALLYAKLCQDPVHTPAGLFQAIQFRSVEYWSEKDYKRAVLLASQCLFIFSRLTKLRRSFVDVAARAANVLGACATELNLPAIAQRWYDIASALEQSFISGYDY</sequence>
<keyword evidence="2" id="KW-1185">Reference proteome</keyword>
<proteinExistence type="predicted"/>
<dbReference type="Proteomes" id="UP001143910">
    <property type="component" value="Unassembled WGS sequence"/>
</dbReference>